<dbReference type="PROSITE" id="PS50835">
    <property type="entry name" value="IG_LIKE"/>
    <property type="match status" value="3"/>
</dbReference>
<dbReference type="GO" id="GO:0050852">
    <property type="term" value="P:T cell receptor signaling pathway"/>
    <property type="evidence" value="ECO:0007669"/>
    <property type="project" value="TreeGrafter"/>
</dbReference>
<dbReference type="SMART" id="SM00406">
    <property type="entry name" value="IGv"/>
    <property type="match status" value="3"/>
</dbReference>
<evidence type="ECO:0000313" key="9">
    <source>
        <dbReference type="EMBL" id="KAF5894330.1"/>
    </source>
</evidence>
<dbReference type="SMART" id="SM00409">
    <property type="entry name" value="IG"/>
    <property type="match status" value="4"/>
</dbReference>
<feature type="domain" description="Ig-like" evidence="8">
    <location>
        <begin position="39"/>
        <end position="153"/>
    </location>
</feature>
<evidence type="ECO:0000256" key="6">
    <source>
        <dbReference type="ARBA" id="ARBA00023319"/>
    </source>
</evidence>
<sequence>MDSGQYRCEAHGERKEEVAVIHLHVAKLKLVTEANHSFPFQMIKTSIGKRNTIYTLAGDEATLPCYLSPKRCAVAMEIRWFKGTDCIFLYQNGQVKQEKSYEGRVSLFIHQLREGNVSLMLTNVQKSDVGEYKCEVTHQEYKLENSGIYIKMSDFKLIPKPEESSTFCMKKTSIAYPHIVQAFAGDDVTLPCYLFPKKSAVAMEIRWIKGTDCICVYQHGQVKEGKGYEGRVSLFTHELEEGNVSLRLRNVQVSDGGEYKCEMSHEEHKVENSGVDLQVSDFKLFPKPDDSFILRICETSFTKPYIIYGCDGDDVTLPCYLSPKKSVISMEIRWFKETDCICVYQNGQVKEGQGYEGRVSLFTHELEKGNVSLMLRNVQESDGGEYKCKITRREHKMENSGVYLRISEFKLVQRTEDVGKPTGSDSGPHLVEVLVGDNATMPYYIAPKMSAVAMEIRWFKGTDDICLYQDGQVKVGRGYEGRVSLFTNELEEGNVSLMLRNVQGSRDCGQYKCEVMSGDEKVETSVYLIIIKVELCSGKGDLSESSDDDTPRKPGRRGSMPLDFPSKKPGRRWSNPGDVPN</sequence>
<dbReference type="Gene3D" id="2.60.40.10">
    <property type="entry name" value="Immunoglobulins"/>
    <property type="match status" value="4"/>
</dbReference>
<evidence type="ECO:0000256" key="3">
    <source>
        <dbReference type="ARBA" id="ARBA00023136"/>
    </source>
</evidence>
<dbReference type="Proteomes" id="UP000727407">
    <property type="component" value="Unassembled WGS sequence"/>
</dbReference>
<evidence type="ECO:0000256" key="5">
    <source>
        <dbReference type="ARBA" id="ARBA00023180"/>
    </source>
</evidence>
<keyword evidence="2" id="KW-0732">Signal</keyword>
<dbReference type="GO" id="GO:0005102">
    <property type="term" value="F:signaling receptor binding"/>
    <property type="evidence" value="ECO:0007669"/>
    <property type="project" value="TreeGrafter"/>
</dbReference>
<reference evidence="9" key="1">
    <citation type="submission" date="2020-07" db="EMBL/GenBank/DDBJ databases">
        <title>Clarias magur genome sequencing, assembly and annotation.</title>
        <authorList>
            <person name="Kushwaha B."/>
            <person name="Kumar R."/>
            <person name="Das P."/>
            <person name="Joshi C.G."/>
            <person name="Kumar D."/>
            <person name="Nagpure N.S."/>
            <person name="Pandey M."/>
            <person name="Agarwal S."/>
            <person name="Srivastava S."/>
            <person name="Singh M."/>
            <person name="Sahoo L."/>
            <person name="Jayasankar P."/>
            <person name="Meher P.K."/>
            <person name="Koringa P.G."/>
            <person name="Iquebal M.A."/>
            <person name="Das S.P."/>
            <person name="Bit A."/>
            <person name="Patnaik S."/>
            <person name="Patel N."/>
            <person name="Shah T.M."/>
            <person name="Hinsu A."/>
            <person name="Jena J.K."/>
        </authorList>
    </citation>
    <scope>NUCLEOTIDE SEQUENCE</scope>
    <source>
        <strain evidence="9">CIFAMagur01</strain>
        <tissue evidence="9">Testis</tissue>
    </source>
</reference>
<feature type="non-terminal residue" evidence="9">
    <location>
        <position position="1"/>
    </location>
</feature>
<dbReference type="InterPro" id="IPR003599">
    <property type="entry name" value="Ig_sub"/>
</dbReference>
<keyword evidence="4" id="KW-1015">Disulfide bond</keyword>
<evidence type="ECO:0000256" key="2">
    <source>
        <dbReference type="ARBA" id="ARBA00022729"/>
    </source>
</evidence>
<dbReference type="Pfam" id="PF07686">
    <property type="entry name" value="V-set"/>
    <property type="match status" value="4"/>
</dbReference>
<dbReference type="InterPro" id="IPR013783">
    <property type="entry name" value="Ig-like_fold"/>
</dbReference>
<dbReference type="GO" id="GO:1903037">
    <property type="term" value="P:regulation of leukocyte cell-cell adhesion"/>
    <property type="evidence" value="ECO:0007669"/>
    <property type="project" value="UniProtKB-ARBA"/>
</dbReference>
<dbReference type="PANTHER" id="PTHR24100">
    <property type="entry name" value="BUTYROPHILIN"/>
    <property type="match status" value="1"/>
</dbReference>
<dbReference type="PANTHER" id="PTHR24100:SF130">
    <property type="entry name" value="BUTYROPHILIN-LIKE PROTEIN 9"/>
    <property type="match status" value="1"/>
</dbReference>
<keyword evidence="3" id="KW-0472">Membrane</keyword>
<evidence type="ECO:0000256" key="7">
    <source>
        <dbReference type="SAM" id="MobiDB-lite"/>
    </source>
</evidence>
<keyword evidence="10" id="KW-1185">Reference proteome</keyword>
<evidence type="ECO:0000256" key="1">
    <source>
        <dbReference type="ARBA" id="ARBA00004370"/>
    </source>
</evidence>
<feature type="domain" description="Ig-like" evidence="8">
    <location>
        <begin position="161"/>
        <end position="280"/>
    </location>
</feature>
<dbReference type="FunFam" id="2.60.40.10:FF:000142">
    <property type="entry name" value="V-set domain-containing T-cell activation inhibitor 1"/>
    <property type="match status" value="3"/>
</dbReference>
<feature type="region of interest" description="Disordered" evidence="7">
    <location>
        <begin position="540"/>
        <end position="581"/>
    </location>
</feature>
<dbReference type="InterPro" id="IPR003598">
    <property type="entry name" value="Ig_sub2"/>
</dbReference>
<dbReference type="GO" id="GO:0050863">
    <property type="term" value="P:regulation of T cell activation"/>
    <property type="evidence" value="ECO:0007669"/>
    <property type="project" value="UniProtKB-ARBA"/>
</dbReference>
<dbReference type="GO" id="GO:0001817">
    <property type="term" value="P:regulation of cytokine production"/>
    <property type="evidence" value="ECO:0007669"/>
    <property type="project" value="TreeGrafter"/>
</dbReference>
<protein>
    <submittedName>
        <fullName evidence="9">Butyrophilin 2 isoform X1</fullName>
    </submittedName>
</protein>
<keyword evidence="6" id="KW-0393">Immunoglobulin domain</keyword>
<proteinExistence type="predicted"/>
<dbReference type="GO" id="GO:0009897">
    <property type="term" value="C:external side of plasma membrane"/>
    <property type="evidence" value="ECO:0007669"/>
    <property type="project" value="TreeGrafter"/>
</dbReference>
<dbReference type="AlphaFoldDB" id="A0A8J4XC83"/>
<dbReference type="InterPro" id="IPR050504">
    <property type="entry name" value="IgSF_BTN/MOG"/>
</dbReference>
<keyword evidence="5" id="KW-0325">Glycoprotein</keyword>
<evidence type="ECO:0000313" key="10">
    <source>
        <dbReference type="Proteomes" id="UP000727407"/>
    </source>
</evidence>
<organism evidence="9 10">
    <name type="scientific">Clarias magur</name>
    <name type="common">Asian catfish</name>
    <name type="synonym">Macropteronotus magur</name>
    <dbReference type="NCBI Taxonomy" id="1594786"/>
    <lineage>
        <taxon>Eukaryota</taxon>
        <taxon>Metazoa</taxon>
        <taxon>Chordata</taxon>
        <taxon>Craniata</taxon>
        <taxon>Vertebrata</taxon>
        <taxon>Euteleostomi</taxon>
        <taxon>Actinopterygii</taxon>
        <taxon>Neopterygii</taxon>
        <taxon>Teleostei</taxon>
        <taxon>Ostariophysi</taxon>
        <taxon>Siluriformes</taxon>
        <taxon>Clariidae</taxon>
        <taxon>Clarias</taxon>
    </lineage>
</organism>
<name>A0A8J4XC83_CLAMG</name>
<dbReference type="OrthoDB" id="9898017at2759"/>
<dbReference type="SUPFAM" id="SSF48726">
    <property type="entry name" value="Immunoglobulin"/>
    <property type="match status" value="4"/>
</dbReference>
<dbReference type="SMART" id="SM00408">
    <property type="entry name" value="IGc2"/>
    <property type="match status" value="3"/>
</dbReference>
<evidence type="ECO:0000256" key="4">
    <source>
        <dbReference type="ARBA" id="ARBA00023157"/>
    </source>
</evidence>
<comment type="subcellular location">
    <subcellularLocation>
        <location evidence="1">Membrane</location>
    </subcellularLocation>
</comment>
<gene>
    <name evidence="9" type="ORF">DAT39_015962</name>
</gene>
<dbReference type="InterPro" id="IPR013106">
    <property type="entry name" value="Ig_V-set"/>
</dbReference>
<dbReference type="InterPro" id="IPR036179">
    <property type="entry name" value="Ig-like_dom_sf"/>
</dbReference>
<dbReference type="EMBL" id="QNUK01000379">
    <property type="protein sequence ID" value="KAF5894330.1"/>
    <property type="molecule type" value="Genomic_DNA"/>
</dbReference>
<feature type="domain" description="Ig-like" evidence="8">
    <location>
        <begin position="311"/>
        <end position="398"/>
    </location>
</feature>
<dbReference type="InterPro" id="IPR007110">
    <property type="entry name" value="Ig-like_dom"/>
</dbReference>
<accession>A0A8J4XC83</accession>
<evidence type="ECO:0000259" key="8">
    <source>
        <dbReference type="PROSITE" id="PS50835"/>
    </source>
</evidence>
<comment type="caution">
    <text evidence="9">The sequence shown here is derived from an EMBL/GenBank/DDBJ whole genome shotgun (WGS) entry which is preliminary data.</text>
</comment>